<dbReference type="SUPFAM" id="SSF54211">
    <property type="entry name" value="Ribosomal protein S5 domain 2-like"/>
    <property type="match status" value="1"/>
</dbReference>
<dbReference type="InterPro" id="IPR020568">
    <property type="entry name" value="Ribosomal_Su5_D2-typ_SF"/>
</dbReference>
<dbReference type="PANTHER" id="PTHR10073">
    <property type="entry name" value="DNA MISMATCH REPAIR PROTEIN MLH, PMS, MUTL"/>
    <property type="match status" value="1"/>
</dbReference>
<protein>
    <submittedName>
        <fullName evidence="3">DNA mismatch repair protein Mlh3</fullName>
    </submittedName>
</protein>
<dbReference type="Pfam" id="PF08676">
    <property type="entry name" value="MutL_C"/>
    <property type="match status" value="1"/>
</dbReference>
<dbReference type="PANTHER" id="PTHR10073:SF47">
    <property type="entry name" value="DNA MISMATCH REPAIR PROTEIN MLH3"/>
    <property type="match status" value="1"/>
</dbReference>
<dbReference type="InterPro" id="IPR014790">
    <property type="entry name" value="MutL_C"/>
</dbReference>
<dbReference type="AlphaFoldDB" id="A0A154P8D4"/>
<dbReference type="GO" id="GO:0006298">
    <property type="term" value="P:mismatch repair"/>
    <property type="evidence" value="ECO:0007669"/>
    <property type="project" value="InterPro"/>
</dbReference>
<keyword evidence="1" id="KW-0472">Membrane</keyword>
<dbReference type="InterPro" id="IPR038973">
    <property type="entry name" value="MutL/Mlh/Pms-like"/>
</dbReference>
<evidence type="ECO:0000313" key="4">
    <source>
        <dbReference type="Proteomes" id="UP000076502"/>
    </source>
</evidence>
<dbReference type="InterPro" id="IPR042120">
    <property type="entry name" value="MutL_C_dimsub"/>
</dbReference>
<sequence length="635" mass="73614">MKAYTVVQRRPSIGTTVSIYGFHELSFDKWNILSMYLLVGNIAIVNLQVSFSIRDDQGKKVIMIISKPHKPIEIFKSLYRREVSFNNVWYIENVNEDSTKFCAFIGLANTKLNARQYIFLNNRPVHCPLILQVISTAFITILRSSVQARSSRRHQIRKNQAIFILLFISCRDYIFTVEKGKKVLILPSIQDLLLSIRNEILNIFTKSTMPLFDRVSKNVGRHKNSIYSYANNTNNITTWVPLLHETTIDKQNVSLLCYSDLTNINSVNTQSISQLTRNEITDVQLFTPDSRDNKLVKETYALTLLSEWSNWTHPDNGSNRLKKTNNFDSTTLFHKHYDFLPKKLHKLLCGNTKLTKTDVLIKSGGSVTSIPDTLLHHEMVVRPCKAVQRLREFRLKKELLEFVEILGQVRNEFIVGLAIQNDWKVLLLMDQHAIHERIRYENLLHKYKSQTRNQLLSTKLRDPIVIQLPVDKCNLLISNKIQLKRFGISFIAINDSTMAVHTVPECLKKDRYYDEVKLKFNLQSLLNEILQYFTKDKHHGLNDLPHTIHNAIAMEACHGAIKFGDPLTLQQCKWLLKLLKKTKIPTRCAHGRPSVVPILELSELDKWNKKSCQKDLECVYIKREEASNFYAIIHE</sequence>
<dbReference type="Gene3D" id="3.30.1370.100">
    <property type="entry name" value="MutL, C-terminal domain, regulatory subdomain"/>
    <property type="match status" value="1"/>
</dbReference>
<dbReference type="SMART" id="SM00853">
    <property type="entry name" value="MutL_C"/>
    <property type="match status" value="1"/>
</dbReference>
<dbReference type="GO" id="GO:0032300">
    <property type="term" value="C:mismatch repair complex"/>
    <property type="evidence" value="ECO:0007669"/>
    <property type="project" value="InterPro"/>
</dbReference>
<dbReference type="Gene3D" id="3.30.1540.20">
    <property type="entry name" value="MutL, C-terminal domain, dimerisation subdomain"/>
    <property type="match status" value="1"/>
</dbReference>
<dbReference type="Gene3D" id="3.30.230.10">
    <property type="match status" value="1"/>
</dbReference>
<name>A0A154P8D4_DUFNO</name>
<dbReference type="EMBL" id="KQ434825">
    <property type="protein sequence ID" value="KZC07380.1"/>
    <property type="molecule type" value="Genomic_DNA"/>
</dbReference>
<dbReference type="STRING" id="178035.A0A154P8D4"/>
<evidence type="ECO:0000256" key="1">
    <source>
        <dbReference type="SAM" id="Phobius"/>
    </source>
</evidence>
<dbReference type="InterPro" id="IPR042121">
    <property type="entry name" value="MutL_C_regsub"/>
</dbReference>
<gene>
    <name evidence="3" type="ORF">WN55_09799</name>
</gene>
<accession>A0A154P8D4</accession>
<keyword evidence="4" id="KW-1185">Reference proteome</keyword>
<feature type="domain" description="MutL C-terminal dimerisation" evidence="2">
    <location>
        <begin position="405"/>
        <end position="567"/>
    </location>
</feature>
<dbReference type="InterPro" id="IPR037198">
    <property type="entry name" value="MutL_C_sf"/>
</dbReference>
<dbReference type="OrthoDB" id="429932at2759"/>
<organism evidence="3 4">
    <name type="scientific">Dufourea novaeangliae</name>
    <name type="common">Sweat bee</name>
    <dbReference type="NCBI Taxonomy" id="178035"/>
    <lineage>
        <taxon>Eukaryota</taxon>
        <taxon>Metazoa</taxon>
        <taxon>Ecdysozoa</taxon>
        <taxon>Arthropoda</taxon>
        <taxon>Hexapoda</taxon>
        <taxon>Insecta</taxon>
        <taxon>Pterygota</taxon>
        <taxon>Neoptera</taxon>
        <taxon>Endopterygota</taxon>
        <taxon>Hymenoptera</taxon>
        <taxon>Apocrita</taxon>
        <taxon>Aculeata</taxon>
        <taxon>Apoidea</taxon>
        <taxon>Anthophila</taxon>
        <taxon>Halictidae</taxon>
        <taxon>Rophitinae</taxon>
        <taxon>Dufourea</taxon>
    </lineage>
</organism>
<dbReference type="GO" id="GO:0016887">
    <property type="term" value="F:ATP hydrolysis activity"/>
    <property type="evidence" value="ECO:0007669"/>
    <property type="project" value="InterPro"/>
</dbReference>
<feature type="transmembrane region" description="Helical" evidence="1">
    <location>
        <begin position="32"/>
        <end position="53"/>
    </location>
</feature>
<reference evidence="3 4" key="1">
    <citation type="submission" date="2015-07" db="EMBL/GenBank/DDBJ databases">
        <title>The genome of Dufourea novaeangliae.</title>
        <authorList>
            <person name="Pan H."/>
            <person name="Kapheim K."/>
        </authorList>
    </citation>
    <scope>NUCLEOTIDE SEQUENCE [LARGE SCALE GENOMIC DNA]</scope>
    <source>
        <strain evidence="3">0120121106</strain>
        <tissue evidence="3">Whole body</tissue>
    </source>
</reference>
<evidence type="ECO:0000313" key="3">
    <source>
        <dbReference type="EMBL" id="KZC07380.1"/>
    </source>
</evidence>
<evidence type="ECO:0000259" key="2">
    <source>
        <dbReference type="SMART" id="SM00853"/>
    </source>
</evidence>
<keyword evidence="1" id="KW-0812">Transmembrane</keyword>
<dbReference type="GO" id="GO:0140664">
    <property type="term" value="F:ATP-dependent DNA damage sensor activity"/>
    <property type="evidence" value="ECO:0007669"/>
    <property type="project" value="InterPro"/>
</dbReference>
<dbReference type="Proteomes" id="UP000076502">
    <property type="component" value="Unassembled WGS sequence"/>
</dbReference>
<dbReference type="SUPFAM" id="SSF118116">
    <property type="entry name" value="DNA mismatch repair protein MutL"/>
    <property type="match status" value="1"/>
</dbReference>
<keyword evidence="1" id="KW-1133">Transmembrane helix</keyword>
<dbReference type="GO" id="GO:0005524">
    <property type="term" value="F:ATP binding"/>
    <property type="evidence" value="ECO:0007669"/>
    <property type="project" value="InterPro"/>
</dbReference>
<dbReference type="InterPro" id="IPR014721">
    <property type="entry name" value="Ribsml_uS5_D2-typ_fold_subgr"/>
</dbReference>
<proteinExistence type="predicted"/>